<dbReference type="AlphaFoldDB" id="A0A5Q3FCC2"/>
<accession>A0A5Q3FCC2</accession>
<name>A0A5Q3FCC2_FUSFU</name>
<sequence>MTECMKNGKQGKMTNMLEQGLKDKVEGWFEERREYEEEEDVWCPGRHDFIDLSTTSCIPRHLHFPLFDPAQPETGYQMFRERSR</sequence>
<evidence type="ECO:0000313" key="1">
    <source>
        <dbReference type="EMBL" id="VTT62445.1"/>
    </source>
</evidence>
<evidence type="ECO:0000313" key="2">
    <source>
        <dbReference type="Proteomes" id="UP000760494"/>
    </source>
</evidence>
<reference evidence="1" key="1">
    <citation type="submission" date="2019-05" db="EMBL/GenBank/DDBJ databases">
        <authorList>
            <person name="Piombo E."/>
        </authorList>
    </citation>
    <scope>NUCLEOTIDE SEQUENCE</scope>
    <source>
        <strain evidence="1">C2S</strain>
    </source>
</reference>
<proteinExistence type="predicted"/>
<comment type="caution">
    <text evidence="1">The sequence shown here is derived from an EMBL/GenBank/DDBJ whole genome shotgun (WGS) entry which is preliminary data.</text>
</comment>
<protein>
    <submittedName>
        <fullName evidence="1">Uncharacterized protein</fullName>
    </submittedName>
</protein>
<dbReference type="EMBL" id="CABFJX010000079">
    <property type="protein sequence ID" value="VTT62445.1"/>
    <property type="molecule type" value="Genomic_DNA"/>
</dbReference>
<gene>
    <name evidence="1" type="ORF">C2S_4875</name>
</gene>
<dbReference type="Proteomes" id="UP000760494">
    <property type="component" value="Unassembled WGS sequence"/>
</dbReference>
<organism evidence="1 2">
    <name type="scientific">Fusarium fujikuroi</name>
    <name type="common">Bakanae and foot rot disease fungus</name>
    <name type="synonym">Gibberella fujikuroi</name>
    <dbReference type="NCBI Taxonomy" id="5127"/>
    <lineage>
        <taxon>Eukaryota</taxon>
        <taxon>Fungi</taxon>
        <taxon>Dikarya</taxon>
        <taxon>Ascomycota</taxon>
        <taxon>Pezizomycotina</taxon>
        <taxon>Sordariomycetes</taxon>
        <taxon>Hypocreomycetidae</taxon>
        <taxon>Hypocreales</taxon>
        <taxon>Nectriaceae</taxon>
        <taxon>Fusarium</taxon>
        <taxon>Fusarium fujikuroi species complex</taxon>
    </lineage>
</organism>